<evidence type="ECO:0000313" key="9">
    <source>
        <dbReference type="Proteomes" id="UP000655225"/>
    </source>
</evidence>
<evidence type="ECO:0000256" key="1">
    <source>
        <dbReference type="ARBA" id="ARBA00004141"/>
    </source>
</evidence>
<proteinExistence type="inferred from homology"/>
<dbReference type="GO" id="GO:0005384">
    <property type="term" value="F:manganese ion transmembrane transporter activity"/>
    <property type="evidence" value="ECO:0007669"/>
    <property type="project" value="TreeGrafter"/>
</dbReference>
<dbReference type="GO" id="GO:0032472">
    <property type="term" value="P:Golgi calcium ion transport"/>
    <property type="evidence" value="ECO:0007669"/>
    <property type="project" value="TreeGrafter"/>
</dbReference>
<name>A0A835D3D3_TETSI</name>
<dbReference type="InterPro" id="IPR001727">
    <property type="entry name" value="GDT1-like"/>
</dbReference>
<accession>A0A835D3D3</accession>
<dbReference type="GO" id="GO:0032468">
    <property type="term" value="P:Golgi calcium ion homeostasis"/>
    <property type="evidence" value="ECO:0007669"/>
    <property type="project" value="TreeGrafter"/>
</dbReference>
<dbReference type="PANTHER" id="PTHR12608:SF9">
    <property type="entry name" value="GDT1-LIKE PROTEIN 3"/>
    <property type="match status" value="1"/>
</dbReference>
<feature type="chain" id="PRO_5032335971" description="GDT1 family protein" evidence="7">
    <location>
        <begin position="37"/>
        <end position="421"/>
    </location>
</feature>
<evidence type="ECO:0000256" key="4">
    <source>
        <dbReference type="ARBA" id="ARBA00022989"/>
    </source>
</evidence>
<dbReference type="PROSITE" id="PS51257">
    <property type="entry name" value="PROKAR_LIPOPROTEIN"/>
    <property type="match status" value="1"/>
</dbReference>
<feature type="transmembrane region" description="Helical" evidence="6">
    <location>
        <begin position="367"/>
        <end position="386"/>
    </location>
</feature>
<dbReference type="OrthoDB" id="442680at2759"/>
<keyword evidence="3 6" id="KW-0812">Transmembrane</keyword>
<comment type="caution">
    <text evidence="8">The sequence shown here is derived from an EMBL/GenBank/DDBJ whole genome shotgun (WGS) entry which is preliminary data.</text>
</comment>
<dbReference type="OMA" id="TICRRFF"/>
<evidence type="ECO:0000256" key="2">
    <source>
        <dbReference type="ARBA" id="ARBA00009190"/>
    </source>
</evidence>
<keyword evidence="5 6" id="KW-0472">Membrane</keyword>
<evidence type="ECO:0000256" key="6">
    <source>
        <dbReference type="SAM" id="Phobius"/>
    </source>
</evidence>
<feature type="transmembrane region" description="Helical" evidence="6">
    <location>
        <begin position="87"/>
        <end position="112"/>
    </location>
</feature>
<feature type="signal peptide" evidence="7">
    <location>
        <begin position="1"/>
        <end position="36"/>
    </location>
</feature>
<keyword evidence="9" id="KW-1185">Reference proteome</keyword>
<evidence type="ECO:0000256" key="3">
    <source>
        <dbReference type="ARBA" id="ARBA00022692"/>
    </source>
</evidence>
<evidence type="ECO:0000256" key="5">
    <source>
        <dbReference type="ARBA" id="ARBA00023136"/>
    </source>
</evidence>
<sequence length="421" mass="45159">MHIMDLRTNSRSGFSRYYVLLLLVATVLVAVSCVSAQDAGVESGKDPLTGSVTDLGRRSKVVLNLLKNDAVGEKNDPDSDGLGIFDALFASLSMIIVSEIGDETFIIAALMAMRHPKSIVLSGALTALFVMTVLSTGLGRIVPNLISRKHTNSAATEGRGLGHEQTPPLLLSAPLRVSRPHLSTAFGLQLSGRSPTRHSDDTLLWRCVIGHARAAFGGLGLGKACSAMVRAGKAMAARRKGEKWCSSPGNRVNGSTLFYFPFLWFLITVATPILYQSDSRFLQIHPNHEVELLRLGSVLRLQPEPDSTLAQVEEKLEAGQGKTICRRFFSRFCTPIFLESFVLTFLAEWGDRSQIATIALATHKNALGVAVGATIGHTICTSIAVVGGSMLASKISQGTVATVGGLLFLGFSLSSYFYPPL</sequence>
<dbReference type="Pfam" id="PF01169">
    <property type="entry name" value="GDT1"/>
    <property type="match status" value="2"/>
</dbReference>
<dbReference type="EMBL" id="JABCRI010000020">
    <property type="protein sequence ID" value="KAF8388576.1"/>
    <property type="molecule type" value="Genomic_DNA"/>
</dbReference>
<comment type="similarity">
    <text evidence="2">Belongs to the GDT1 family.</text>
</comment>
<gene>
    <name evidence="8" type="ORF">HHK36_027251</name>
</gene>
<comment type="subcellular location">
    <subcellularLocation>
        <location evidence="1">Membrane</location>
        <topology evidence="1">Multi-pass membrane protein</topology>
    </subcellularLocation>
</comment>
<feature type="transmembrane region" description="Helical" evidence="6">
    <location>
        <begin position="257"/>
        <end position="275"/>
    </location>
</feature>
<feature type="transmembrane region" description="Helical" evidence="6">
    <location>
        <begin position="398"/>
        <end position="418"/>
    </location>
</feature>
<feature type="transmembrane region" description="Helical" evidence="6">
    <location>
        <begin position="328"/>
        <end position="347"/>
    </location>
</feature>
<evidence type="ECO:0000313" key="8">
    <source>
        <dbReference type="EMBL" id="KAF8388576.1"/>
    </source>
</evidence>
<dbReference type="GO" id="GO:0005794">
    <property type="term" value="C:Golgi apparatus"/>
    <property type="evidence" value="ECO:0007669"/>
    <property type="project" value="TreeGrafter"/>
</dbReference>
<dbReference type="GO" id="GO:0016020">
    <property type="term" value="C:membrane"/>
    <property type="evidence" value="ECO:0007669"/>
    <property type="project" value="UniProtKB-SubCell"/>
</dbReference>
<protein>
    <recommendedName>
        <fullName evidence="10">GDT1 family protein</fullName>
    </recommendedName>
</protein>
<organism evidence="8 9">
    <name type="scientific">Tetracentron sinense</name>
    <name type="common">Spur-leaf</name>
    <dbReference type="NCBI Taxonomy" id="13715"/>
    <lineage>
        <taxon>Eukaryota</taxon>
        <taxon>Viridiplantae</taxon>
        <taxon>Streptophyta</taxon>
        <taxon>Embryophyta</taxon>
        <taxon>Tracheophyta</taxon>
        <taxon>Spermatophyta</taxon>
        <taxon>Magnoliopsida</taxon>
        <taxon>Trochodendrales</taxon>
        <taxon>Trochodendraceae</taxon>
        <taxon>Tetracentron</taxon>
    </lineage>
</organism>
<evidence type="ECO:0000256" key="7">
    <source>
        <dbReference type="SAM" id="SignalP"/>
    </source>
</evidence>
<dbReference type="Proteomes" id="UP000655225">
    <property type="component" value="Unassembled WGS sequence"/>
</dbReference>
<dbReference type="PANTHER" id="PTHR12608">
    <property type="entry name" value="TRANSMEMBRANE PROTEIN HTP-1 RELATED"/>
    <property type="match status" value="1"/>
</dbReference>
<reference evidence="8 9" key="1">
    <citation type="submission" date="2020-04" db="EMBL/GenBank/DDBJ databases">
        <title>Plant Genome Project.</title>
        <authorList>
            <person name="Zhang R.-G."/>
        </authorList>
    </citation>
    <scope>NUCLEOTIDE SEQUENCE [LARGE SCALE GENOMIC DNA]</scope>
    <source>
        <strain evidence="8">YNK0</strain>
        <tissue evidence="8">Leaf</tissue>
    </source>
</reference>
<dbReference type="AlphaFoldDB" id="A0A835D3D3"/>
<feature type="transmembrane region" description="Helical" evidence="6">
    <location>
        <begin position="119"/>
        <end position="142"/>
    </location>
</feature>
<keyword evidence="7" id="KW-0732">Signal</keyword>
<dbReference type="GO" id="GO:0015085">
    <property type="term" value="F:calcium ion transmembrane transporter activity"/>
    <property type="evidence" value="ECO:0007669"/>
    <property type="project" value="TreeGrafter"/>
</dbReference>
<evidence type="ECO:0008006" key="10">
    <source>
        <dbReference type="Google" id="ProtNLM"/>
    </source>
</evidence>
<keyword evidence="4 6" id="KW-1133">Transmembrane helix</keyword>